<dbReference type="EMBL" id="JBHUCZ010000003">
    <property type="protein sequence ID" value="MFD1567242.1"/>
    <property type="molecule type" value="Genomic_DNA"/>
</dbReference>
<name>A0ABD6BRN9_9EURY</name>
<dbReference type="RefSeq" id="WP_379821677.1">
    <property type="nucleotide sequence ID" value="NZ_JBHUCZ010000003.1"/>
</dbReference>
<evidence type="ECO:0000313" key="7">
    <source>
        <dbReference type="EMBL" id="MFD1567242.1"/>
    </source>
</evidence>
<protein>
    <submittedName>
        <fullName evidence="7">Oligopeptide/dipeptide ABC transporter ATP-binding protein</fullName>
    </submittedName>
</protein>
<dbReference type="InterPro" id="IPR027417">
    <property type="entry name" value="P-loop_NTPase"/>
</dbReference>
<dbReference type="PROSITE" id="PS50893">
    <property type="entry name" value="ABC_TRANSPORTER_2"/>
    <property type="match status" value="1"/>
</dbReference>
<keyword evidence="4 7" id="KW-0067">ATP-binding</keyword>
<dbReference type="Pfam" id="PF00005">
    <property type="entry name" value="ABC_tran"/>
    <property type="match status" value="1"/>
</dbReference>
<feature type="domain" description="ABC transporter" evidence="6">
    <location>
        <begin position="1"/>
        <end position="218"/>
    </location>
</feature>
<dbReference type="AlphaFoldDB" id="A0ABD6BRN9"/>
<keyword evidence="2" id="KW-0813">Transport</keyword>
<evidence type="ECO:0000313" key="8">
    <source>
        <dbReference type="Proteomes" id="UP001597139"/>
    </source>
</evidence>
<evidence type="ECO:0000256" key="3">
    <source>
        <dbReference type="ARBA" id="ARBA00022741"/>
    </source>
</evidence>
<gene>
    <name evidence="7" type="ORF">ACFSAU_07035</name>
</gene>
<dbReference type="InterPro" id="IPR013563">
    <property type="entry name" value="Oligopep_ABC_C"/>
</dbReference>
<keyword evidence="8" id="KW-1185">Reference proteome</keyword>
<dbReference type="PROSITE" id="PS00211">
    <property type="entry name" value="ABC_TRANSPORTER_1"/>
    <property type="match status" value="1"/>
</dbReference>
<evidence type="ECO:0000256" key="4">
    <source>
        <dbReference type="ARBA" id="ARBA00022840"/>
    </source>
</evidence>
<dbReference type="SUPFAM" id="SSF52540">
    <property type="entry name" value="P-loop containing nucleoside triphosphate hydrolases"/>
    <property type="match status" value="1"/>
</dbReference>
<dbReference type="InterPro" id="IPR050319">
    <property type="entry name" value="ABC_transp_ATP-bind"/>
</dbReference>
<comment type="caution">
    <text evidence="7">The sequence shown here is derived from an EMBL/GenBank/DDBJ whole genome shotgun (WGS) entry which is preliminary data.</text>
</comment>
<evidence type="ECO:0000256" key="1">
    <source>
        <dbReference type="ARBA" id="ARBA00005417"/>
    </source>
</evidence>
<dbReference type="Proteomes" id="UP001597139">
    <property type="component" value="Unassembled WGS sequence"/>
</dbReference>
<dbReference type="Gene3D" id="3.40.50.300">
    <property type="entry name" value="P-loop containing nucleotide triphosphate hydrolases"/>
    <property type="match status" value="1"/>
</dbReference>
<organism evidence="7 8">
    <name type="scientific">Halolamina litorea</name>
    <dbReference type="NCBI Taxonomy" id="1515593"/>
    <lineage>
        <taxon>Archaea</taxon>
        <taxon>Methanobacteriati</taxon>
        <taxon>Methanobacteriota</taxon>
        <taxon>Stenosarchaea group</taxon>
        <taxon>Halobacteria</taxon>
        <taxon>Halobacteriales</taxon>
        <taxon>Haloferacaceae</taxon>
    </lineage>
</organism>
<dbReference type="NCBIfam" id="TIGR01727">
    <property type="entry name" value="oligo_HPY"/>
    <property type="match status" value="1"/>
</dbReference>
<accession>A0ABD6BRN9</accession>
<proteinExistence type="inferred from homology"/>
<dbReference type="InterPro" id="IPR003593">
    <property type="entry name" value="AAA+_ATPase"/>
</dbReference>
<dbReference type="PANTHER" id="PTHR43776">
    <property type="entry name" value="TRANSPORT ATP-BINDING PROTEIN"/>
    <property type="match status" value="1"/>
</dbReference>
<dbReference type="GO" id="GO:0005524">
    <property type="term" value="F:ATP binding"/>
    <property type="evidence" value="ECO:0007669"/>
    <property type="project" value="UniProtKB-KW"/>
</dbReference>
<dbReference type="InterPro" id="IPR017871">
    <property type="entry name" value="ABC_transporter-like_CS"/>
</dbReference>
<keyword evidence="3" id="KW-0547">Nucleotide-binding</keyword>
<evidence type="ECO:0000259" key="6">
    <source>
        <dbReference type="PROSITE" id="PS50893"/>
    </source>
</evidence>
<feature type="region of interest" description="Disordered" evidence="5">
    <location>
        <begin position="220"/>
        <end position="249"/>
    </location>
</feature>
<dbReference type="CDD" id="cd03257">
    <property type="entry name" value="ABC_NikE_OppD_transporters"/>
    <property type="match status" value="1"/>
</dbReference>
<dbReference type="InterPro" id="IPR003439">
    <property type="entry name" value="ABC_transporter-like_ATP-bd"/>
</dbReference>
<dbReference type="Pfam" id="PF08352">
    <property type="entry name" value="oligo_HPY"/>
    <property type="match status" value="1"/>
</dbReference>
<evidence type="ECO:0000256" key="2">
    <source>
        <dbReference type="ARBA" id="ARBA00022448"/>
    </source>
</evidence>
<reference evidence="7 8" key="1">
    <citation type="journal article" date="2019" name="Int. J. Syst. Evol. Microbiol.">
        <title>The Global Catalogue of Microorganisms (GCM) 10K type strain sequencing project: providing services to taxonomists for standard genome sequencing and annotation.</title>
        <authorList>
            <consortium name="The Broad Institute Genomics Platform"/>
            <consortium name="The Broad Institute Genome Sequencing Center for Infectious Disease"/>
            <person name="Wu L."/>
            <person name="Ma J."/>
        </authorList>
    </citation>
    <scope>NUCLEOTIDE SEQUENCE [LARGE SCALE GENOMIC DNA]</scope>
    <source>
        <strain evidence="7 8">CGMCC 1.12859</strain>
    </source>
</reference>
<sequence length="375" mass="41275">MKEGEIFGIVGESGCGKSTLGRTMLNLHQPTEGTMSLDGEAIGDIPNEEFRRAAQVIFQDPFESLNPRMTIQQTLTEPLALLDDDLTYTERIEVARATLEEVGLSPAEEYLSRFPDQLSGGERQRVSIARALVVDPRFLLADEPVSMLDVSIRASVLNILRRLRRDEGLTLSIISHDLSLIRNVSDRTGVMYLGEFVETGDTDRIVEDPKHPYTKALVDSVPVPDPTVEREPAEIGGDPPSPRDPPSGCRFHTRCPAVIPPAEFEFADGRFRELMDLRQAIDAGTVRVARARQDSADPDDPASVADAIKARRFDGEFVDPEAESVVDDALTALADGDDGAAADRLEDAFTTPCELDRPELVEFEDGRQVACHLYD</sequence>
<dbReference type="PANTHER" id="PTHR43776:SF7">
    <property type="entry name" value="D,D-DIPEPTIDE TRANSPORT ATP-BINDING PROTEIN DDPF-RELATED"/>
    <property type="match status" value="1"/>
</dbReference>
<evidence type="ECO:0000256" key="5">
    <source>
        <dbReference type="SAM" id="MobiDB-lite"/>
    </source>
</evidence>
<comment type="similarity">
    <text evidence="1">Belongs to the ABC transporter superfamily.</text>
</comment>
<dbReference type="SMART" id="SM00382">
    <property type="entry name" value="AAA"/>
    <property type="match status" value="1"/>
</dbReference>
<dbReference type="GO" id="GO:0055085">
    <property type="term" value="P:transmembrane transport"/>
    <property type="evidence" value="ECO:0007669"/>
    <property type="project" value="UniProtKB-ARBA"/>
</dbReference>